<dbReference type="SUPFAM" id="SSF53271">
    <property type="entry name" value="PRTase-like"/>
    <property type="match status" value="1"/>
</dbReference>
<accession>A0AAW4WJU2</accession>
<dbReference type="InterPro" id="IPR044005">
    <property type="entry name" value="DZR_2"/>
</dbReference>
<evidence type="ECO:0000256" key="1">
    <source>
        <dbReference type="ARBA" id="ARBA00008007"/>
    </source>
</evidence>
<name>A0AAW4WJU2_9FIRM</name>
<evidence type="ECO:0000259" key="2">
    <source>
        <dbReference type="Pfam" id="PF18912"/>
    </source>
</evidence>
<dbReference type="RefSeq" id="WP_227700511.1">
    <property type="nucleotide sequence ID" value="NZ_JAJEQW010000011.1"/>
</dbReference>
<sequence>MNILDIIFPRRCPLCDEVIPPDGKICPECIGKAELVQEPVCKRCGKPIGNARKEYCGDCDRKKHFFDSGKAVFVYQGAVQHSLYRFKYANRREYAAFYGKMACIQYARWISRLGIDAIIPVPLHRKRRRERGYNQAELFAKEIGKRTGIPVETKLLYRCINTRPQKELNDQERKKNLKKAFTIAQNIVQLRKVLLVDDIYTTGSTVDAAAECLKVSGIQEVYVLCISIGRGH</sequence>
<proteinExistence type="inferred from homology"/>
<evidence type="ECO:0000313" key="4">
    <source>
        <dbReference type="Proteomes" id="UP001198893"/>
    </source>
</evidence>
<reference evidence="3" key="1">
    <citation type="submission" date="2021-10" db="EMBL/GenBank/DDBJ databases">
        <title>Anaerobic single-cell dispensing facilitates the cultivation of human gut bacteria.</title>
        <authorList>
            <person name="Afrizal A."/>
        </authorList>
    </citation>
    <scope>NUCLEOTIDE SEQUENCE</scope>
    <source>
        <strain evidence="3">CLA-AA-H204</strain>
    </source>
</reference>
<dbReference type="AlphaFoldDB" id="A0AAW4WJU2"/>
<dbReference type="Gene3D" id="3.40.50.2020">
    <property type="match status" value="1"/>
</dbReference>
<comment type="similarity">
    <text evidence="1">Belongs to the ComF/GntX family.</text>
</comment>
<organism evidence="3 4">
    <name type="scientific">Roseburia amylophila</name>
    <dbReference type="NCBI Taxonomy" id="2981794"/>
    <lineage>
        <taxon>Bacteria</taxon>
        <taxon>Bacillati</taxon>
        <taxon>Bacillota</taxon>
        <taxon>Clostridia</taxon>
        <taxon>Lachnospirales</taxon>
        <taxon>Lachnospiraceae</taxon>
        <taxon>Roseburia</taxon>
    </lineage>
</organism>
<evidence type="ECO:0000313" key="3">
    <source>
        <dbReference type="EMBL" id="MCC2242712.1"/>
    </source>
</evidence>
<dbReference type="PANTHER" id="PTHR47505:SF1">
    <property type="entry name" value="DNA UTILIZATION PROTEIN YHGH"/>
    <property type="match status" value="1"/>
</dbReference>
<protein>
    <submittedName>
        <fullName evidence="3">ComF family protein</fullName>
    </submittedName>
</protein>
<dbReference type="Proteomes" id="UP001198893">
    <property type="component" value="Unassembled WGS sequence"/>
</dbReference>
<feature type="domain" description="Double zinc ribbon" evidence="2">
    <location>
        <begin position="3"/>
        <end position="59"/>
    </location>
</feature>
<dbReference type="InterPro" id="IPR000836">
    <property type="entry name" value="PRTase_dom"/>
</dbReference>
<dbReference type="PANTHER" id="PTHR47505">
    <property type="entry name" value="DNA UTILIZATION PROTEIN YHGH"/>
    <property type="match status" value="1"/>
</dbReference>
<dbReference type="EMBL" id="JAJEQW010000011">
    <property type="protein sequence ID" value="MCC2242712.1"/>
    <property type="molecule type" value="Genomic_DNA"/>
</dbReference>
<dbReference type="Pfam" id="PF18912">
    <property type="entry name" value="DZR_2"/>
    <property type="match status" value="1"/>
</dbReference>
<comment type="caution">
    <text evidence="3">The sequence shown here is derived from an EMBL/GenBank/DDBJ whole genome shotgun (WGS) entry which is preliminary data.</text>
</comment>
<dbReference type="InterPro" id="IPR051910">
    <property type="entry name" value="ComF/GntX_DNA_util-trans"/>
</dbReference>
<gene>
    <name evidence="3" type="ORF">LKD47_10425</name>
</gene>
<dbReference type="InterPro" id="IPR029057">
    <property type="entry name" value="PRTase-like"/>
</dbReference>
<dbReference type="CDD" id="cd06223">
    <property type="entry name" value="PRTases_typeI"/>
    <property type="match status" value="1"/>
</dbReference>